<evidence type="ECO:0000256" key="3">
    <source>
        <dbReference type="ARBA" id="ARBA00023163"/>
    </source>
</evidence>
<dbReference type="Pfam" id="PF14526">
    <property type="entry name" value="Cass2"/>
    <property type="match status" value="1"/>
</dbReference>
<dbReference type="EMBL" id="SLUB01000040">
    <property type="protein sequence ID" value="THE10735.1"/>
    <property type="molecule type" value="Genomic_DNA"/>
</dbReference>
<gene>
    <name evidence="5" type="ORF">E1I69_17465</name>
</gene>
<evidence type="ECO:0000259" key="4">
    <source>
        <dbReference type="PROSITE" id="PS01124"/>
    </source>
</evidence>
<dbReference type="PRINTS" id="PR00032">
    <property type="entry name" value="HTHARAC"/>
</dbReference>
<dbReference type="InterPro" id="IPR020449">
    <property type="entry name" value="Tscrpt_reg_AraC-type_HTH"/>
</dbReference>
<feature type="domain" description="HTH araC/xylS-type" evidence="4">
    <location>
        <begin position="8"/>
        <end position="106"/>
    </location>
</feature>
<accession>A0A4S3PNL1</accession>
<dbReference type="GO" id="GO:0043565">
    <property type="term" value="F:sequence-specific DNA binding"/>
    <property type="evidence" value="ECO:0007669"/>
    <property type="project" value="InterPro"/>
</dbReference>
<dbReference type="InterPro" id="IPR050959">
    <property type="entry name" value="MarA-like"/>
</dbReference>
<dbReference type="InterPro" id="IPR029441">
    <property type="entry name" value="Cass2"/>
</dbReference>
<protein>
    <submittedName>
        <fullName evidence="5">AraC family transcriptional regulator</fullName>
    </submittedName>
</protein>
<dbReference type="PROSITE" id="PS00041">
    <property type="entry name" value="HTH_ARAC_FAMILY_1"/>
    <property type="match status" value="1"/>
</dbReference>
<dbReference type="InterPro" id="IPR018062">
    <property type="entry name" value="HTH_AraC-typ_CS"/>
</dbReference>
<keyword evidence="2" id="KW-0238">DNA-binding</keyword>
<dbReference type="InterPro" id="IPR018060">
    <property type="entry name" value="HTH_AraC"/>
</dbReference>
<dbReference type="STRING" id="1033734.GCA_000285535_01991"/>
<sequence>MSWLESLQNAIDFMEDYLLEDVSIEEIAGHANASPFHFQRTFSILTDITVGDYLRRRRLTLAAEELMKTETKIIDLAYKYGYDTPEAFTKAFRKQHGVTPSDVRKGIGKLQSYSRLVIQVNLKGADPVKYRIVEKEGFKAVGVKRHFSCVNDEHLRRIPKLWDEVNTDGTCDALVPLNNGEINGILGVCVSEPNVRAIDYWVAVENVDVESGKFDVLDIPTSKWAVFEVHGAMPNAMQDAWKKIYSEWFPSSGYEYAGTAEFELYPAGNVYESNYYSEIWIPVK</sequence>
<dbReference type="Gene3D" id="3.20.80.10">
    <property type="entry name" value="Regulatory factor, effector binding domain"/>
    <property type="match status" value="1"/>
</dbReference>
<dbReference type="AlphaFoldDB" id="A0A4S3PNL1"/>
<name>A0A4S3PNL1_9BACI</name>
<reference evidence="5 6" key="1">
    <citation type="journal article" date="2019" name="Indoor Air">
        <title>Impacts of indoor surface finishes on bacterial viability.</title>
        <authorList>
            <person name="Hu J."/>
            <person name="Maamar S.B."/>
            <person name="Glawe A.J."/>
            <person name="Gottel N."/>
            <person name="Gilbert J.A."/>
            <person name="Hartmann E.M."/>
        </authorList>
    </citation>
    <scope>NUCLEOTIDE SEQUENCE [LARGE SCALE GENOMIC DNA]</scope>
    <source>
        <strain evidence="5 6">AF060A6</strain>
    </source>
</reference>
<dbReference type="GO" id="GO:0003700">
    <property type="term" value="F:DNA-binding transcription factor activity"/>
    <property type="evidence" value="ECO:0007669"/>
    <property type="project" value="InterPro"/>
</dbReference>
<dbReference type="InterPro" id="IPR010499">
    <property type="entry name" value="AraC_E-bd"/>
</dbReference>
<dbReference type="OrthoDB" id="9801123at2"/>
<dbReference type="SUPFAM" id="SSF55136">
    <property type="entry name" value="Probable bacterial effector-binding domain"/>
    <property type="match status" value="1"/>
</dbReference>
<dbReference type="PROSITE" id="PS01124">
    <property type="entry name" value="HTH_ARAC_FAMILY_2"/>
    <property type="match status" value="1"/>
</dbReference>
<organism evidence="5 6">
    <name type="scientific">Bacillus timonensis</name>
    <dbReference type="NCBI Taxonomy" id="1033734"/>
    <lineage>
        <taxon>Bacteria</taxon>
        <taxon>Bacillati</taxon>
        <taxon>Bacillota</taxon>
        <taxon>Bacilli</taxon>
        <taxon>Bacillales</taxon>
        <taxon>Bacillaceae</taxon>
        <taxon>Bacillus</taxon>
    </lineage>
</organism>
<dbReference type="InterPro" id="IPR011256">
    <property type="entry name" value="Reg_factor_effector_dom_sf"/>
</dbReference>
<dbReference type="SMART" id="SM00871">
    <property type="entry name" value="AraC_E_bind"/>
    <property type="match status" value="1"/>
</dbReference>
<evidence type="ECO:0000256" key="1">
    <source>
        <dbReference type="ARBA" id="ARBA00023015"/>
    </source>
</evidence>
<keyword evidence="1" id="KW-0805">Transcription regulation</keyword>
<dbReference type="Gene3D" id="1.10.10.60">
    <property type="entry name" value="Homeodomain-like"/>
    <property type="match status" value="2"/>
</dbReference>
<evidence type="ECO:0000313" key="5">
    <source>
        <dbReference type="EMBL" id="THE10735.1"/>
    </source>
</evidence>
<dbReference type="Proteomes" id="UP000306477">
    <property type="component" value="Unassembled WGS sequence"/>
</dbReference>
<keyword evidence="6" id="KW-1185">Reference proteome</keyword>
<dbReference type="Pfam" id="PF12833">
    <property type="entry name" value="HTH_18"/>
    <property type="match status" value="1"/>
</dbReference>
<proteinExistence type="predicted"/>
<dbReference type="InterPro" id="IPR009057">
    <property type="entry name" value="Homeodomain-like_sf"/>
</dbReference>
<evidence type="ECO:0000256" key="2">
    <source>
        <dbReference type="ARBA" id="ARBA00023125"/>
    </source>
</evidence>
<keyword evidence="3" id="KW-0804">Transcription</keyword>
<dbReference type="PANTHER" id="PTHR47504:SF5">
    <property type="entry name" value="RIGHT ORIGIN-BINDING PROTEIN"/>
    <property type="match status" value="1"/>
</dbReference>
<comment type="caution">
    <text evidence="5">The sequence shown here is derived from an EMBL/GenBank/DDBJ whole genome shotgun (WGS) entry which is preliminary data.</text>
</comment>
<dbReference type="SUPFAM" id="SSF46689">
    <property type="entry name" value="Homeodomain-like"/>
    <property type="match status" value="2"/>
</dbReference>
<dbReference type="RefSeq" id="WP_136380852.1">
    <property type="nucleotide sequence ID" value="NZ_SLUB01000040.1"/>
</dbReference>
<evidence type="ECO:0000313" key="6">
    <source>
        <dbReference type="Proteomes" id="UP000306477"/>
    </source>
</evidence>
<dbReference type="SMART" id="SM00342">
    <property type="entry name" value="HTH_ARAC"/>
    <property type="match status" value="1"/>
</dbReference>
<dbReference type="PANTHER" id="PTHR47504">
    <property type="entry name" value="RIGHT ORIGIN-BINDING PROTEIN"/>
    <property type="match status" value="1"/>
</dbReference>